<dbReference type="PROSITE" id="PS50158">
    <property type="entry name" value="ZF_CCHC"/>
    <property type="match status" value="1"/>
</dbReference>
<dbReference type="SUPFAM" id="SSF57756">
    <property type="entry name" value="Retrovirus zinc finger-like domains"/>
    <property type="match status" value="1"/>
</dbReference>
<keyword evidence="1" id="KW-0479">Metal-binding</keyword>
<keyword evidence="5" id="KW-1185">Reference proteome</keyword>
<feature type="region of interest" description="Disordered" evidence="2">
    <location>
        <begin position="243"/>
        <end position="268"/>
    </location>
</feature>
<feature type="region of interest" description="Disordered" evidence="2">
    <location>
        <begin position="175"/>
        <end position="214"/>
    </location>
</feature>
<dbReference type="Pfam" id="PF00098">
    <property type="entry name" value="zf-CCHC"/>
    <property type="match status" value="1"/>
</dbReference>
<keyword evidence="1" id="KW-0863">Zinc-finger</keyword>
<dbReference type="Proteomes" id="UP001497512">
    <property type="component" value="Unassembled WGS sequence"/>
</dbReference>
<accession>A0ABP0TAG6</accession>
<dbReference type="Gene3D" id="4.10.60.10">
    <property type="entry name" value="Zinc finger, CCHC-type"/>
    <property type="match status" value="1"/>
</dbReference>
<feature type="domain" description="CCHC-type" evidence="3">
    <location>
        <begin position="97"/>
        <end position="111"/>
    </location>
</feature>
<keyword evidence="1" id="KW-0862">Zinc</keyword>
<comment type="caution">
    <text evidence="4">The sequence shown here is derived from an EMBL/GenBank/DDBJ whole genome shotgun (WGS) entry which is preliminary data.</text>
</comment>
<name>A0ABP0TAG6_9BRYO</name>
<evidence type="ECO:0000313" key="5">
    <source>
        <dbReference type="Proteomes" id="UP001497512"/>
    </source>
</evidence>
<feature type="compositionally biased region" description="Polar residues" evidence="2">
    <location>
        <begin position="182"/>
        <end position="210"/>
    </location>
</feature>
<dbReference type="InterPro" id="IPR036875">
    <property type="entry name" value="Znf_CCHC_sf"/>
</dbReference>
<evidence type="ECO:0000256" key="2">
    <source>
        <dbReference type="SAM" id="MobiDB-lite"/>
    </source>
</evidence>
<sequence>MQRHQLLRDSVALRLIRGNERIDRAAIIISIGQLIPIADIESLGNLGDITECGCQRKPTYANKAKSALNAQVIETPMAQVVTPITQGDEAQARVKSCYNCEQPGHIRKFCPLRQSSPAPMIAEEPATASSSSTIVNVGTQDQFDSPLLNVETNKKNPIHLPAWIVQTGKERCQAARKDEQHQQTIQNNSSGCSDGDFLTSSNGHDTIQQKPTEESETIINTSIYQACKRPLELEADHLTDYEHGTESKKQHLHASLSSIEDEEKGDRM</sequence>
<evidence type="ECO:0000256" key="1">
    <source>
        <dbReference type="PROSITE-ProRule" id="PRU00047"/>
    </source>
</evidence>
<proteinExistence type="predicted"/>
<reference evidence="4" key="1">
    <citation type="submission" date="2024-02" db="EMBL/GenBank/DDBJ databases">
        <authorList>
            <consortium name="ELIXIR-Norway"/>
            <consortium name="Elixir Norway"/>
        </authorList>
    </citation>
    <scope>NUCLEOTIDE SEQUENCE</scope>
</reference>
<evidence type="ECO:0000259" key="3">
    <source>
        <dbReference type="PROSITE" id="PS50158"/>
    </source>
</evidence>
<dbReference type="SMART" id="SM00343">
    <property type="entry name" value="ZnF_C2HC"/>
    <property type="match status" value="1"/>
</dbReference>
<feature type="compositionally biased region" description="Acidic residues" evidence="2">
    <location>
        <begin position="259"/>
        <end position="268"/>
    </location>
</feature>
<protein>
    <recommendedName>
        <fullName evidence="3">CCHC-type domain-containing protein</fullName>
    </recommendedName>
</protein>
<dbReference type="EMBL" id="CAXANX010000018">
    <property type="protein sequence ID" value="CAK9188731.1"/>
    <property type="molecule type" value="Genomic_DNA"/>
</dbReference>
<gene>
    <name evidence="4" type="ORF">CSSPTR1EN2_LOCUS24019</name>
</gene>
<organism evidence="4 5">
    <name type="scientific">Sphagnum troendelagicum</name>
    <dbReference type="NCBI Taxonomy" id="128251"/>
    <lineage>
        <taxon>Eukaryota</taxon>
        <taxon>Viridiplantae</taxon>
        <taxon>Streptophyta</taxon>
        <taxon>Embryophyta</taxon>
        <taxon>Bryophyta</taxon>
        <taxon>Sphagnophytina</taxon>
        <taxon>Sphagnopsida</taxon>
        <taxon>Sphagnales</taxon>
        <taxon>Sphagnaceae</taxon>
        <taxon>Sphagnum</taxon>
    </lineage>
</organism>
<evidence type="ECO:0000313" key="4">
    <source>
        <dbReference type="EMBL" id="CAK9188731.1"/>
    </source>
</evidence>
<dbReference type="InterPro" id="IPR001878">
    <property type="entry name" value="Znf_CCHC"/>
</dbReference>